<keyword evidence="4" id="KW-0676">Redox-active center</keyword>
<dbReference type="PANTHER" id="PTHR42852">
    <property type="entry name" value="THIOL:DISULFIDE INTERCHANGE PROTEIN DSBE"/>
    <property type="match status" value="1"/>
</dbReference>
<organism evidence="6 7">
    <name type="scientific">Neptunitalea chrysea</name>
    <dbReference type="NCBI Taxonomy" id="1647581"/>
    <lineage>
        <taxon>Bacteria</taxon>
        <taxon>Pseudomonadati</taxon>
        <taxon>Bacteroidota</taxon>
        <taxon>Flavobacteriia</taxon>
        <taxon>Flavobacteriales</taxon>
        <taxon>Flavobacteriaceae</taxon>
        <taxon>Neptunitalea</taxon>
    </lineage>
</organism>
<protein>
    <submittedName>
        <fullName evidence="6">Thiol:disulfide interchange protein</fullName>
    </submittedName>
</protein>
<comment type="caution">
    <text evidence="6">The sequence shown here is derived from an EMBL/GenBank/DDBJ whole genome shotgun (WGS) entry which is preliminary data.</text>
</comment>
<dbReference type="InterPro" id="IPR050553">
    <property type="entry name" value="Thioredoxin_ResA/DsbE_sf"/>
</dbReference>
<evidence type="ECO:0000256" key="4">
    <source>
        <dbReference type="ARBA" id="ARBA00023284"/>
    </source>
</evidence>
<evidence type="ECO:0000313" key="7">
    <source>
        <dbReference type="Proteomes" id="UP001143545"/>
    </source>
</evidence>
<dbReference type="GO" id="GO:0017004">
    <property type="term" value="P:cytochrome complex assembly"/>
    <property type="evidence" value="ECO:0007669"/>
    <property type="project" value="UniProtKB-KW"/>
</dbReference>
<dbReference type="Pfam" id="PF14289">
    <property type="entry name" value="DUF4369"/>
    <property type="match status" value="1"/>
</dbReference>
<evidence type="ECO:0000313" key="6">
    <source>
        <dbReference type="EMBL" id="GLB51907.1"/>
    </source>
</evidence>
<dbReference type="RefSeq" id="WP_281752930.1">
    <property type="nucleotide sequence ID" value="NZ_BRVP01000005.1"/>
</dbReference>
<accession>A0A9W6EUZ0</accession>
<dbReference type="EMBL" id="BRVP01000005">
    <property type="protein sequence ID" value="GLB51907.1"/>
    <property type="molecule type" value="Genomic_DNA"/>
</dbReference>
<dbReference type="PANTHER" id="PTHR42852:SF6">
    <property type="entry name" value="THIOL:DISULFIDE INTERCHANGE PROTEIN DSBE"/>
    <property type="match status" value="1"/>
</dbReference>
<dbReference type="InterPro" id="IPR025380">
    <property type="entry name" value="DUF4369"/>
</dbReference>
<dbReference type="InterPro" id="IPR000866">
    <property type="entry name" value="AhpC/TSA"/>
</dbReference>
<name>A0A9W6EUZ0_9FLAO</name>
<evidence type="ECO:0000259" key="5">
    <source>
        <dbReference type="PROSITE" id="PS51352"/>
    </source>
</evidence>
<gene>
    <name evidence="6" type="ORF">NBRC110019_09460</name>
</gene>
<dbReference type="InterPro" id="IPR013766">
    <property type="entry name" value="Thioredoxin_domain"/>
</dbReference>
<dbReference type="PROSITE" id="PS51257">
    <property type="entry name" value="PROKAR_LIPOPROTEIN"/>
    <property type="match status" value="1"/>
</dbReference>
<dbReference type="GO" id="GO:0016491">
    <property type="term" value="F:oxidoreductase activity"/>
    <property type="evidence" value="ECO:0007669"/>
    <property type="project" value="InterPro"/>
</dbReference>
<dbReference type="SUPFAM" id="SSF52833">
    <property type="entry name" value="Thioredoxin-like"/>
    <property type="match status" value="1"/>
</dbReference>
<dbReference type="CDD" id="cd02966">
    <property type="entry name" value="TlpA_like_family"/>
    <property type="match status" value="1"/>
</dbReference>
<feature type="domain" description="Thioredoxin" evidence="5">
    <location>
        <begin position="236"/>
        <end position="378"/>
    </location>
</feature>
<dbReference type="GO" id="GO:0030313">
    <property type="term" value="C:cell envelope"/>
    <property type="evidence" value="ECO:0007669"/>
    <property type="project" value="UniProtKB-SubCell"/>
</dbReference>
<evidence type="ECO:0000256" key="3">
    <source>
        <dbReference type="ARBA" id="ARBA00023157"/>
    </source>
</evidence>
<dbReference type="AlphaFoldDB" id="A0A9W6EUZ0"/>
<keyword evidence="3" id="KW-1015">Disulfide bond</keyword>
<evidence type="ECO:0000256" key="2">
    <source>
        <dbReference type="ARBA" id="ARBA00022748"/>
    </source>
</evidence>
<sequence length="378" mass="42267">MRKILFVISIALVTMVSCKNNNGSFHIEANAQGVSDGTFVYLKQKDTLNKIITLDTAVVSNGKFIMDMNPTYPQMGFILVDSVQGGLPIIVEKSGNLKIEFRKDSLYQSKFGGTPYNDDFFKIFTRSNAADDSIRNLSNTANILNQKHDTLGLQKLQEKLSSIRKNVNDFNIDFIKNNPNSFASAMIIDRRLVPGPSGNSEDQKMMIDMFNGLTDEVKSTPTGKKIQESIAEIKRTGVGSIAPNVNGITPTGETLSLNDVKQKVTMIDFWASWCQPCRKENPNLVKLYNAYKKDGFTIYSISTDRDEKAWKRAIDVDQLTFPLVRSEEAAKTYKIRFMPTSLLLDSKGAIIEKNKYGKDLEALIAENLGVENKNIISE</sequence>
<comment type="subcellular location">
    <subcellularLocation>
        <location evidence="1">Cell envelope</location>
    </subcellularLocation>
</comment>
<evidence type="ECO:0000256" key="1">
    <source>
        <dbReference type="ARBA" id="ARBA00004196"/>
    </source>
</evidence>
<keyword evidence="7" id="KW-1185">Reference proteome</keyword>
<dbReference type="Gene3D" id="3.40.30.10">
    <property type="entry name" value="Glutaredoxin"/>
    <property type="match status" value="1"/>
</dbReference>
<dbReference type="Proteomes" id="UP001143545">
    <property type="component" value="Unassembled WGS sequence"/>
</dbReference>
<dbReference type="PROSITE" id="PS51352">
    <property type="entry name" value="THIOREDOXIN_2"/>
    <property type="match status" value="1"/>
</dbReference>
<dbReference type="InterPro" id="IPR036249">
    <property type="entry name" value="Thioredoxin-like_sf"/>
</dbReference>
<proteinExistence type="predicted"/>
<dbReference type="Pfam" id="PF00578">
    <property type="entry name" value="AhpC-TSA"/>
    <property type="match status" value="1"/>
</dbReference>
<reference evidence="6" key="1">
    <citation type="submission" date="2022-07" db="EMBL/GenBank/DDBJ databases">
        <title>Taxonomy of Novel Oxalotrophic and Methylotrophic Bacteria.</title>
        <authorList>
            <person name="Sahin N."/>
            <person name="Tani A."/>
        </authorList>
    </citation>
    <scope>NUCLEOTIDE SEQUENCE</scope>
    <source>
        <strain evidence="6">AM327</strain>
    </source>
</reference>
<keyword evidence="2" id="KW-0201">Cytochrome c-type biogenesis</keyword>
<dbReference type="GO" id="GO:0016209">
    <property type="term" value="F:antioxidant activity"/>
    <property type="evidence" value="ECO:0007669"/>
    <property type="project" value="InterPro"/>
</dbReference>